<dbReference type="AlphaFoldDB" id="A0A4Q0AJ97"/>
<dbReference type="InterPro" id="IPR033671">
    <property type="entry name" value="TrmH"/>
</dbReference>
<dbReference type="Gene3D" id="3.40.1280.10">
    <property type="match status" value="1"/>
</dbReference>
<dbReference type="Proteomes" id="UP000289269">
    <property type="component" value="Unassembled WGS sequence"/>
</dbReference>
<dbReference type="SUPFAM" id="SSF75217">
    <property type="entry name" value="alpha/beta knot"/>
    <property type="match status" value="1"/>
</dbReference>
<evidence type="ECO:0000259" key="4">
    <source>
        <dbReference type="Pfam" id="PF00588"/>
    </source>
</evidence>
<comment type="caution">
    <text evidence="5">The sequence shown here is derived from an EMBL/GenBank/DDBJ whole genome shotgun (WGS) entry which is preliminary data.</text>
</comment>
<evidence type="ECO:0000256" key="1">
    <source>
        <dbReference type="ARBA" id="ARBA00022555"/>
    </source>
</evidence>
<proteinExistence type="predicted"/>
<keyword evidence="6" id="KW-1185">Reference proteome</keyword>
<reference evidence="5" key="1">
    <citation type="submission" date="2019-01" db="EMBL/GenBank/DDBJ databases">
        <title>Genomic signatures and co-occurrence patterns of the ultra-small Saccharimodia (Patescibacteria phylum) suggest a symbiotic lifestyle.</title>
        <authorList>
            <person name="Lemos L."/>
            <person name="Medeiros J."/>
            <person name="Andreote F."/>
            <person name="Fernandes G."/>
            <person name="Varani A."/>
            <person name="Oliveira G."/>
            <person name="Pylro V."/>
        </authorList>
    </citation>
    <scope>NUCLEOTIDE SEQUENCE [LARGE SCALE GENOMIC DNA]</scope>
    <source>
        <strain evidence="5">AMD01</strain>
    </source>
</reference>
<dbReference type="PANTHER" id="PTHR43453">
    <property type="entry name" value="RRNA METHYLASE-LIKE"/>
    <property type="match status" value="1"/>
</dbReference>
<evidence type="ECO:0000256" key="2">
    <source>
        <dbReference type="ARBA" id="ARBA00022603"/>
    </source>
</evidence>
<dbReference type="PANTHER" id="PTHR43453:SF3">
    <property type="entry name" value="TRNA_RRNA METHYLTRANSFERASE SPOU TYPE DOMAIN-CONTAINING PROTEIN"/>
    <property type="match status" value="1"/>
</dbReference>
<protein>
    <submittedName>
        <fullName evidence="5">TrmH family RNA methyltransferase</fullName>
    </submittedName>
</protein>
<keyword evidence="1" id="KW-0694">RNA-binding</keyword>
<name>A0A4Q0AJ97_9BACT</name>
<sequence>MPIRNKIRQVKHLQNKYFICVLENPKYIVNIASTVRNIAAFGVEKLYVIGNNKIVKDFETSRTHKRLTNLSAGSNKWVFVKQFDAAAKCIAHLRKNRYTIAVTSSHIKGQENIYLYEATFTQKRLAVWFGNESKGISDEAADAADMCIQIPMGGIVESLNLGTSTGIILSYVSYQRLRFIYDNRKAKFRPKSIAYSKMKSWEEFIKPQDDFS</sequence>
<dbReference type="EMBL" id="SCKW01000006">
    <property type="protein sequence ID" value="RWZ79606.1"/>
    <property type="molecule type" value="Genomic_DNA"/>
</dbReference>
<keyword evidence="2 5" id="KW-0489">Methyltransferase</keyword>
<dbReference type="GO" id="GO:0008173">
    <property type="term" value="F:RNA methyltransferase activity"/>
    <property type="evidence" value="ECO:0007669"/>
    <property type="project" value="InterPro"/>
</dbReference>
<evidence type="ECO:0000256" key="3">
    <source>
        <dbReference type="ARBA" id="ARBA00022679"/>
    </source>
</evidence>
<evidence type="ECO:0000313" key="5">
    <source>
        <dbReference type="EMBL" id="RWZ79606.1"/>
    </source>
</evidence>
<dbReference type="InterPro" id="IPR029026">
    <property type="entry name" value="tRNA_m1G_MTases_N"/>
</dbReference>
<dbReference type="Pfam" id="PF00588">
    <property type="entry name" value="SpoU_methylase"/>
    <property type="match status" value="1"/>
</dbReference>
<keyword evidence="1" id="KW-0820">tRNA-binding</keyword>
<feature type="domain" description="tRNA/rRNA methyltransferase SpoU type" evidence="4">
    <location>
        <begin position="18"/>
        <end position="169"/>
    </location>
</feature>
<keyword evidence="3" id="KW-0808">Transferase</keyword>
<dbReference type="InterPro" id="IPR029028">
    <property type="entry name" value="Alpha/beta_knot_MTases"/>
</dbReference>
<gene>
    <name evidence="5" type="ORF">EOT04_00975</name>
</gene>
<dbReference type="InterPro" id="IPR001537">
    <property type="entry name" value="SpoU_MeTrfase"/>
</dbReference>
<dbReference type="GO" id="GO:0002938">
    <property type="term" value="P:tRNA guanine ribose methylation"/>
    <property type="evidence" value="ECO:0007669"/>
    <property type="project" value="TreeGrafter"/>
</dbReference>
<evidence type="ECO:0000313" key="6">
    <source>
        <dbReference type="Proteomes" id="UP000289269"/>
    </source>
</evidence>
<dbReference type="GO" id="GO:0000049">
    <property type="term" value="F:tRNA binding"/>
    <property type="evidence" value="ECO:0007669"/>
    <property type="project" value="UniProtKB-KW"/>
</dbReference>
<organism evidence="5 6">
    <name type="scientific">Candidatus Chaera renei</name>
    <dbReference type="NCBI Taxonomy" id="2506947"/>
    <lineage>
        <taxon>Bacteria</taxon>
        <taxon>Candidatus Saccharimonadota</taxon>
        <taxon>Candidatus Saccharimonadia</taxon>
        <taxon>Candidatus Saccharimonadales</taxon>
        <taxon>Candidatus Saccharimonadaceae</taxon>
        <taxon>Candidatus Chaera</taxon>
    </lineage>
</organism>
<accession>A0A4Q0AJ97</accession>